<dbReference type="GO" id="GO:0022857">
    <property type="term" value="F:transmembrane transporter activity"/>
    <property type="evidence" value="ECO:0007669"/>
    <property type="project" value="InterPro"/>
</dbReference>
<organism evidence="2 3">
    <name type="scientific">Clostridium thermobutyricum DSM 4928</name>
    <dbReference type="NCBI Taxonomy" id="1121339"/>
    <lineage>
        <taxon>Bacteria</taxon>
        <taxon>Bacillati</taxon>
        <taxon>Bacillota</taxon>
        <taxon>Clostridia</taxon>
        <taxon>Eubacteriales</taxon>
        <taxon>Clostridiaceae</taxon>
        <taxon>Clostridium</taxon>
    </lineage>
</organism>
<evidence type="ECO:0000313" key="3">
    <source>
        <dbReference type="Proteomes" id="UP000191448"/>
    </source>
</evidence>
<accession>A0A1V4SXS2</accession>
<keyword evidence="1" id="KW-0472">Membrane</keyword>
<evidence type="ECO:0008006" key="4">
    <source>
        <dbReference type="Google" id="ProtNLM"/>
    </source>
</evidence>
<dbReference type="Pfam" id="PF12822">
    <property type="entry name" value="ECF_trnsprt"/>
    <property type="match status" value="1"/>
</dbReference>
<dbReference type="RefSeq" id="WP_080021960.1">
    <property type="nucleotide sequence ID" value="NZ_LTAY01000023.1"/>
</dbReference>
<reference evidence="2 3" key="1">
    <citation type="submission" date="2016-02" db="EMBL/GenBank/DDBJ databases">
        <title>Genome sequence of Clostridium thermobutyricum DSM 4928.</title>
        <authorList>
            <person name="Poehlein A."/>
            <person name="Daniel R."/>
        </authorList>
    </citation>
    <scope>NUCLEOTIDE SEQUENCE [LARGE SCALE GENOMIC DNA]</scope>
    <source>
        <strain evidence="2 3">DSM 4928</strain>
    </source>
</reference>
<dbReference type="OrthoDB" id="9815422at2"/>
<keyword evidence="1" id="KW-0812">Transmembrane</keyword>
<gene>
    <name evidence="2" type="ORF">CLTHE_06200</name>
</gene>
<comment type="caution">
    <text evidence="2">The sequence shown here is derived from an EMBL/GenBank/DDBJ whole genome shotgun (WGS) entry which is preliminary data.</text>
</comment>
<proteinExistence type="predicted"/>
<keyword evidence="1" id="KW-1133">Transmembrane helix</keyword>
<dbReference type="AlphaFoldDB" id="A0A1V4SXS2"/>
<dbReference type="EMBL" id="LTAY01000023">
    <property type="protein sequence ID" value="OPX49523.1"/>
    <property type="molecule type" value="Genomic_DNA"/>
</dbReference>
<sequence length="174" mass="19073">MNNSTTQNSLAKNLACAGLLLAIGLVLPYFFMSFCKEVGTIFSPMDLTVLLAGLILGWRYGLVLGIITPIISSFLTGMPPLPIAVTMMFQLGVMGLITGLLRNKVNRLLNLIIAEIIGNFLYAILFVIFMGLPTHKFCHLLFVVFVIGLPGIILQWIIVPYLSRVLKKAGIYNG</sequence>
<feature type="transmembrane region" description="Helical" evidence="1">
    <location>
        <begin position="139"/>
        <end position="159"/>
    </location>
</feature>
<dbReference type="Proteomes" id="UP000191448">
    <property type="component" value="Unassembled WGS sequence"/>
</dbReference>
<evidence type="ECO:0000256" key="1">
    <source>
        <dbReference type="SAM" id="Phobius"/>
    </source>
</evidence>
<name>A0A1V4SXS2_9CLOT</name>
<feature type="transmembrane region" description="Helical" evidence="1">
    <location>
        <begin position="47"/>
        <end position="75"/>
    </location>
</feature>
<feature type="transmembrane region" description="Helical" evidence="1">
    <location>
        <begin position="12"/>
        <end position="35"/>
    </location>
</feature>
<protein>
    <recommendedName>
        <fullName evidence="4">ECF transporter S component</fullName>
    </recommendedName>
</protein>
<feature type="transmembrane region" description="Helical" evidence="1">
    <location>
        <begin position="81"/>
        <end position="101"/>
    </location>
</feature>
<dbReference type="Gene3D" id="1.10.1760.20">
    <property type="match status" value="1"/>
</dbReference>
<dbReference type="InterPro" id="IPR024529">
    <property type="entry name" value="ECF_trnsprt_substrate-spec"/>
</dbReference>
<evidence type="ECO:0000313" key="2">
    <source>
        <dbReference type="EMBL" id="OPX49523.1"/>
    </source>
</evidence>
<feature type="transmembrane region" description="Helical" evidence="1">
    <location>
        <begin position="108"/>
        <end position="133"/>
    </location>
</feature>